<dbReference type="CDD" id="cd03443">
    <property type="entry name" value="PaaI_thioesterase"/>
    <property type="match status" value="1"/>
</dbReference>
<dbReference type="RefSeq" id="WP_040831411.1">
    <property type="nucleotide sequence ID" value="NZ_JBIAQY010000014.1"/>
</dbReference>
<accession>A0ABW6S8R3</accession>
<evidence type="ECO:0000313" key="2">
    <source>
        <dbReference type="EMBL" id="MFF3572673.1"/>
    </source>
</evidence>
<dbReference type="GO" id="GO:0016787">
    <property type="term" value="F:hydrolase activity"/>
    <property type="evidence" value="ECO:0007669"/>
    <property type="project" value="UniProtKB-KW"/>
</dbReference>
<dbReference type="Pfam" id="PF13622">
    <property type="entry name" value="4HBT_3"/>
    <property type="match status" value="1"/>
</dbReference>
<dbReference type="InterPro" id="IPR029069">
    <property type="entry name" value="HotDog_dom_sf"/>
</dbReference>
<organism evidence="2 3">
    <name type="scientific">Nocardia jiangxiensis</name>
    <dbReference type="NCBI Taxonomy" id="282685"/>
    <lineage>
        <taxon>Bacteria</taxon>
        <taxon>Bacillati</taxon>
        <taxon>Actinomycetota</taxon>
        <taxon>Actinomycetes</taxon>
        <taxon>Mycobacteriales</taxon>
        <taxon>Nocardiaceae</taxon>
        <taxon>Nocardia</taxon>
    </lineage>
</organism>
<gene>
    <name evidence="2" type="ORF">ACFYXQ_33385</name>
</gene>
<keyword evidence="3" id="KW-1185">Reference proteome</keyword>
<dbReference type="EMBL" id="JBIAQY010000014">
    <property type="protein sequence ID" value="MFF3572673.1"/>
    <property type="molecule type" value="Genomic_DNA"/>
</dbReference>
<evidence type="ECO:0000313" key="3">
    <source>
        <dbReference type="Proteomes" id="UP001601992"/>
    </source>
</evidence>
<dbReference type="SUPFAM" id="SSF54637">
    <property type="entry name" value="Thioesterase/thiol ester dehydrase-isomerase"/>
    <property type="match status" value="2"/>
</dbReference>
<sequence>MSHTPHATLDFLINGAEALVRVQPVDVSAEWGELIVESGPWLRDPAAGFARGALAVPLDDVTGYIVAAGSPRDSWPVSLGIRIDLVADPPVDGSQLVVTGELVARDDRGGTTRGTVVDSTGAVIALITQRSHLVPVEGPPTAPVVAFDAPPDGVCIRDALGIREPSRGVVEMPGTVLSANGIGNVHGGILICGAEFAAMSALGADGDLRSTSIDMAFVRPGSADETTTFRTEVMHTGRSLAVVRVVATAATGKACAIGTVTVQRVSS</sequence>
<dbReference type="InterPro" id="IPR049449">
    <property type="entry name" value="TesB_ACOT8-like_N"/>
</dbReference>
<dbReference type="Gene3D" id="3.10.129.10">
    <property type="entry name" value="Hotdog Thioesterase"/>
    <property type="match status" value="2"/>
</dbReference>
<reference evidence="2 3" key="1">
    <citation type="submission" date="2024-10" db="EMBL/GenBank/DDBJ databases">
        <title>The Natural Products Discovery Center: Release of the First 8490 Sequenced Strains for Exploring Actinobacteria Biosynthetic Diversity.</title>
        <authorList>
            <person name="Kalkreuter E."/>
            <person name="Kautsar S.A."/>
            <person name="Yang D."/>
            <person name="Bader C.D."/>
            <person name="Teijaro C.N."/>
            <person name="Fluegel L."/>
            <person name="Davis C.M."/>
            <person name="Simpson J.R."/>
            <person name="Lauterbach L."/>
            <person name="Steele A.D."/>
            <person name="Gui C."/>
            <person name="Meng S."/>
            <person name="Li G."/>
            <person name="Viehrig K."/>
            <person name="Ye F."/>
            <person name="Su P."/>
            <person name="Kiefer A.F."/>
            <person name="Nichols A."/>
            <person name="Cepeda A.J."/>
            <person name="Yan W."/>
            <person name="Fan B."/>
            <person name="Jiang Y."/>
            <person name="Adhikari A."/>
            <person name="Zheng C.-J."/>
            <person name="Schuster L."/>
            <person name="Cowan T.M."/>
            <person name="Smanski M.J."/>
            <person name="Chevrette M.G."/>
            <person name="De Carvalho L.P.S."/>
            <person name="Shen B."/>
        </authorList>
    </citation>
    <scope>NUCLEOTIDE SEQUENCE [LARGE SCALE GENOMIC DNA]</scope>
    <source>
        <strain evidence="2 3">NPDC002593</strain>
    </source>
</reference>
<dbReference type="EC" id="3.1.2.-" evidence="2"/>
<dbReference type="Proteomes" id="UP001601992">
    <property type="component" value="Unassembled WGS sequence"/>
</dbReference>
<feature type="domain" description="Acyl-CoA thioesterase-like N-terminal HotDog" evidence="1">
    <location>
        <begin position="181"/>
        <end position="262"/>
    </location>
</feature>
<name>A0ABW6S8R3_9NOCA</name>
<comment type="caution">
    <text evidence="2">The sequence shown here is derived from an EMBL/GenBank/DDBJ whole genome shotgun (WGS) entry which is preliminary data.</text>
</comment>
<evidence type="ECO:0000259" key="1">
    <source>
        <dbReference type="Pfam" id="PF13622"/>
    </source>
</evidence>
<keyword evidence="2" id="KW-0378">Hydrolase</keyword>
<proteinExistence type="predicted"/>
<protein>
    <submittedName>
        <fullName evidence="2">PaaI family thioesterase</fullName>
        <ecNumber evidence="2">3.1.2.-</ecNumber>
    </submittedName>
</protein>